<accession>A0ABQ0JSY7</accession>
<dbReference type="Proteomes" id="UP000032309">
    <property type="component" value="Unassembled WGS sequence"/>
</dbReference>
<name>A0ABQ0JSY7_9BACT</name>
<sequence>MKKDILKYRSIGLSVRSGKTDENEKKVGGIKTAAQKTSFSLKVANVVSVVWSKKKIKNIHTDTTCAKIQNLLLITFAGFLKSTKTPMPAIKRNIKMNITWLAIISSISKNIS</sequence>
<evidence type="ECO:0000313" key="1">
    <source>
        <dbReference type="EMBL" id="GAN31847.1"/>
    </source>
</evidence>
<protein>
    <submittedName>
        <fullName evidence="1">Uncharacterized protein</fullName>
    </submittedName>
</protein>
<evidence type="ECO:0000313" key="2">
    <source>
        <dbReference type="Proteomes" id="UP000032309"/>
    </source>
</evidence>
<dbReference type="EMBL" id="BAFN01000001">
    <property type="protein sequence ID" value="GAN31847.1"/>
    <property type="molecule type" value="Genomic_DNA"/>
</dbReference>
<comment type="caution">
    <text evidence="1">The sequence shown here is derived from an EMBL/GenBank/DDBJ whole genome shotgun (WGS) entry which is preliminary data.</text>
</comment>
<organism evidence="1 2">
    <name type="scientific">Candidatus Brocadia sinica JPN1</name>
    <dbReference type="NCBI Taxonomy" id="1197129"/>
    <lineage>
        <taxon>Bacteria</taxon>
        <taxon>Pseudomonadati</taxon>
        <taxon>Planctomycetota</taxon>
        <taxon>Candidatus Brocadiia</taxon>
        <taxon>Candidatus Brocadiales</taxon>
        <taxon>Candidatus Brocadiaceae</taxon>
        <taxon>Candidatus Brocadia</taxon>
    </lineage>
</organism>
<reference evidence="2" key="1">
    <citation type="journal article" date="2015" name="Genome Announc.">
        <title>Draft Genome Sequence of an Anaerobic Ammonium-Oxidizing Bacterium, "Candidatus Brocadia sinica".</title>
        <authorList>
            <person name="Oshiki M."/>
            <person name="Shinyako-Hata K."/>
            <person name="Satoh H."/>
            <person name="Okabe S."/>
        </authorList>
    </citation>
    <scope>NUCLEOTIDE SEQUENCE [LARGE SCALE GENOMIC DNA]</scope>
    <source>
        <strain evidence="2">JPN1</strain>
    </source>
</reference>
<gene>
    <name evidence="1" type="ORF">BROSI_A0351</name>
</gene>
<keyword evidence="2" id="KW-1185">Reference proteome</keyword>
<proteinExistence type="predicted"/>